<accession>A0A7S9KU35</accession>
<evidence type="ECO:0000313" key="1">
    <source>
        <dbReference type="EMBL" id="QPH02623.1"/>
    </source>
</evidence>
<dbReference type="EMBL" id="CP031387">
    <property type="protein sequence ID" value="QPH02623.1"/>
    <property type="molecule type" value="Genomic_DNA"/>
</dbReference>
<dbReference type="Proteomes" id="UP000594364">
    <property type="component" value="Chromosome 3"/>
</dbReference>
<protein>
    <submittedName>
        <fullName evidence="1">Uncharacterized protein</fullName>
    </submittedName>
</protein>
<sequence length="193" mass="21981">MPCDKNRTIPWAAVFLQQPLAEEKPVPAECDNSTTNSTKCAHCARNNKGCIRCPARIAKLYKKLYKYINANPEDRCYYINEYGPLPVLPHYLDQNQPEDVTLTVTPRSALRIYTTLQGWGYNNQRQQVLRLSDALLRSDIPVNQPLDDEDEPQIGDEIDYSKWTIVDDPTIEAFGPAYGVKLVSFIDYILGLL</sequence>
<dbReference type="AlphaFoldDB" id="A0A7S9KU35"/>
<name>A0A7S9KU35_EPIFF</name>
<reference evidence="1 2" key="1">
    <citation type="journal article" date="2018" name="PLoS Genet.">
        <title>Repeat elements organise 3D genome structure and mediate transcription in the filamentous fungus Epichloe festucae.</title>
        <authorList>
            <person name="Winter D.J."/>
            <person name="Ganley A.R.D."/>
            <person name="Young C.A."/>
            <person name="Liachko I."/>
            <person name="Schardl C.L."/>
            <person name="Dupont P.Y."/>
            <person name="Berry D."/>
            <person name="Ram A."/>
            <person name="Scott B."/>
            <person name="Cox M.P."/>
        </authorList>
    </citation>
    <scope>NUCLEOTIDE SEQUENCE [LARGE SCALE GENOMIC DNA]</scope>
    <source>
        <strain evidence="1 2">Fl1</strain>
    </source>
</reference>
<organism evidence="1 2">
    <name type="scientific">Epichloe festucae (strain Fl1)</name>
    <dbReference type="NCBI Taxonomy" id="877507"/>
    <lineage>
        <taxon>Eukaryota</taxon>
        <taxon>Fungi</taxon>
        <taxon>Dikarya</taxon>
        <taxon>Ascomycota</taxon>
        <taxon>Pezizomycotina</taxon>
        <taxon>Sordariomycetes</taxon>
        <taxon>Hypocreomycetidae</taxon>
        <taxon>Hypocreales</taxon>
        <taxon>Clavicipitaceae</taxon>
        <taxon>Epichloe</taxon>
    </lineage>
</organism>
<evidence type="ECO:0000313" key="2">
    <source>
        <dbReference type="Proteomes" id="UP000594364"/>
    </source>
</evidence>
<gene>
    <name evidence="1" type="ORF">C2857_006837</name>
</gene>
<keyword evidence="2" id="KW-1185">Reference proteome</keyword>
<proteinExistence type="predicted"/>